<keyword evidence="2" id="KW-0732">Signal</keyword>
<accession>A0A354YXU7</accession>
<dbReference type="PROSITE" id="PS50198">
    <property type="entry name" value="PPIC_PPIASE_2"/>
    <property type="match status" value="1"/>
</dbReference>
<dbReference type="STRING" id="378794.GCA_001570625_02032"/>
<dbReference type="InterPro" id="IPR050245">
    <property type="entry name" value="PrsA_foldase"/>
</dbReference>
<dbReference type="AlphaFoldDB" id="A0A354YXU7"/>
<feature type="domain" description="PpiC" evidence="3">
    <location>
        <begin position="189"/>
        <end position="280"/>
    </location>
</feature>
<dbReference type="EMBL" id="DNZF01000193">
    <property type="protein sequence ID" value="HBK54034.1"/>
    <property type="molecule type" value="Genomic_DNA"/>
</dbReference>
<dbReference type="PANTHER" id="PTHR47245">
    <property type="entry name" value="PEPTIDYLPROLYL ISOMERASE"/>
    <property type="match status" value="1"/>
</dbReference>
<reference evidence="4 5" key="1">
    <citation type="journal article" date="2018" name="Nat. Biotechnol.">
        <title>A standardized bacterial taxonomy based on genome phylogeny substantially revises the tree of life.</title>
        <authorList>
            <person name="Parks D.H."/>
            <person name="Chuvochina M."/>
            <person name="Waite D.W."/>
            <person name="Rinke C."/>
            <person name="Skarshewski A."/>
            <person name="Chaumeil P.A."/>
            <person name="Hugenholtz P."/>
        </authorList>
    </citation>
    <scope>NUCLEOTIDE SEQUENCE [LARGE SCALE GENOMIC DNA]</scope>
    <source>
        <strain evidence="4">UBA10948</strain>
    </source>
</reference>
<dbReference type="PANTHER" id="PTHR47245:SF2">
    <property type="entry name" value="PEPTIDYL-PROLYL CIS-TRANS ISOMERASE HP_0175-RELATED"/>
    <property type="match status" value="1"/>
</dbReference>
<keyword evidence="1" id="KW-0413">Isomerase</keyword>
<dbReference type="Gene3D" id="3.10.50.40">
    <property type="match status" value="1"/>
</dbReference>
<dbReference type="InterPro" id="IPR000297">
    <property type="entry name" value="PPIase_PpiC"/>
</dbReference>
<dbReference type="SUPFAM" id="SSF109998">
    <property type="entry name" value="Triger factor/SurA peptide-binding domain-like"/>
    <property type="match status" value="1"/>
</dbReference>
<gene>
    <name evidence="4" type="ORF">DDZ44_08875</name>
</gene>
<evidence type="ECO:0000256" key="1">
    <source>
        <dbReference type="PROSITE-ProRule" id="PRU00278"/>
    </source>
</evidence>
<organism evidence="4 5">
    <name type="scientific">Syntrophomonas wolfei</name>
    <dbReference type="NCBI Taxonomy" id="863"/>
    <lineage>
        <taxon>Bacteria</taxon>
        <taxon>Bacillati</taxon>
        <taxon>Bacillota</taxon>
        <taxon>Clostridia</taxon>
        <taxon>Eubacteriales</taxon>
        <taxon>Syntrophomonadaceae</taxon>
        <taxon>Syntrophomonas</taxon>
    </lineage>
</organism>
<name>A0A354YXU7_9FIRM</name>
<evidence type="ECO:0000313" key="4">
    <source>
        <dbReference type="EMBL" id="HBK54034.1"/>
    </source>
</evidence>
<dbReference type="Proteomes" id="UP000263273">
    <property type="component" value="Unassembled WGS sequence"/>
</dbReference>
<comment type="caution">
    <text evidence="4">The sequence shown here is derived from an EMBL/GenBank/DDBJ whole genome shotgun (WGS) entry which is preliminary data.</text>
</comment>
<dbReference type="Pfam" id="PF13145">
    <property type="entry name" value="Rotamase_2"/>
    <property type="match status" value="1"/>
</dbReference>
<evidence type="ECO:0000313" key="5">
    <source>
        <dbReference type="Proteomes" id="UP000263273"/>
    </source>
</evidence>
<sequence length="328" mass="37103">MVKFMKKTKLAMLVILGLLLLLPGCNDKKASPSIAEVNSEIITQEQYDKACQNIKQAFEKQNPTQSGDKADSSGKIDPEMEKRLQEQAFDSLVMQALLRQDAEKRGIKIKEKEIDVTIDSFKANLAAEGKDAYQKFLQENNLSEKELREEARMQLLVNQLQKKISFSIAIEEGELQQYYQENIASYQEAAGMQISHILVATEKDARELLSKLQQGADFAQLAQEHSSCASKAQGGYLGVVNENSNYVPEFKTAALKLKAGEITQEPVKSDFGYHIIKAGQLQPTTTKSFDEVKNQIRMQLEKEKENTLFSQYMEDLRQQAQIKDHRKS</sequence>
<dbReference type="Gene3D" id="1.10.4030.10">
    <property type="entry name" value="Porin chaperone SurA, peptide-binding domain"/>
    <property type="match status" value="1"/>
</dbReference>
<dbReference type="InterPro" id="IPR046357">
    <property type="entry name" value="PPIase_dom_sf"/>
</dbReference>
<keyword evidence="1" id="KW-0697">Rotamase</keyword>
<proteinExistence type="predicted"/>
<evidence type="ECO:0000256" key="2">
    <source>
        <dbReference type="SAM" id="SignalP"/>
    </source>
</evidence>
<dbReference type="Pfam" id="PF13624">
    <property type="entry name" value="SurA_N_3"/>
    <property type="match status" value="1"/>
</dbReference>
<dbReference type="InterPro" id="IPR027304">
    <property type="entry name" value="Trigger_fact/SurA_dom_sf"/>
</dbReference>
<feature type="signal peptide" evidence="2">
    <location>
        <begin position="1"/>
        <end position="30"/>
    </location>
</feature>
<protein>
    <recommendedName>
        <fullName evidence="3">PpiC domain-containing protein</fullName>
    </recommendedName>
</protein>
<feature type="chain" id="PRO_5017047597" description="PpiC domain-containing protein" evidence="2">
    <location>
        <begin position="31"/>
        <end position="328"/>
    </location>
</feature>
<dbReference type="SUPFAM" id="SSF54534">
    <property type="entry name" value="FKBP-like"/>
    <property type="match status" value="1"/>
</dbReference>
<dbReference type="InterPro" id="IPR023058">
    <property type="entry name" value="PPIase_PpiC_CS"/>
</dbReference>
<dbReference type="PROSITE" id="PS01096">
    <property type="entry name" value="PPIC_PPIASE_1"/>
    <property type="match status" value="1"/>
</dbReference>
<evidence type="ECO:0000259" key="3">
    <source>
        <dbReference type="PROSITE" id="PS50198"/>
    </source>
</evidence>
<dbReference type="GO" id="GO:0003755">
    <property type="term" value="F:peptidyl-prolyl cis-trans isomerase activity"/>
    <property type="evidence" value="ECO:0007669"/>
    <property type="project" value="UniProtKB-KW"/>
</dbReference>